<dbReference type="Pfam" id="PF10300">
    <property type="entry name" value="Iml2-TPR_39"/>
    <property type="match status" value="1"/>
</dbReference>
<keyword evidence="3" id="KW-1185">Reference proteome</keyword>
<dbReference type="Gene3D" id="2.40.50.140">
    <property type="entry name" value="Nucleic acid-binding proteins"/>
    <property type="match status" value="1"/>
</dbReference>
<dbReference type="AlphaFoldDB" id="A0A0L0DKB2"/>
<dbReference type="EMBL" id="GL349474">
    <property type="protein sequence ID" value="KNC52635.1"/>
    <property type="molecule type" value="Genomic_DNA"/>
</dbReference>
<dbReference type="OrthoDB" id="361029at2759"/>
<comment type="similarity">
    <text evidence="1">Belongs to the class IV-like SAM-binding methyltransferase superfamily.</text>
</comment>
<dbReference type="eggNOG" id="KOG3925">
    <property type="taxonomic scope" value="Eukaryota"/>
</dbReference>
<dbReference type="InterPro" id="IPR029028">
    <property type="entry name" value="Alpha/beta_knot_MTases"/>
</dbReference>
<dbReference type="Gene3D" id="3.40.1280.10">
    <property type="match status" value="1"/>
</dbReference>
<proteinExistence type="inferred from homology"/>
<accession>A0A0L0DKB2</accession>
<dbReference type="InterPro" id="IPR012340">
    <property type="entry name" value="NA-bd_OB-fold"/>
</dbReference>
<dbReference type="SUPFAM" id="SSF48452">
    <property type="entry name" value="TPR-like"/>
    <property type="match status" value="1"/>
</dbReference>
<dbReference type="InterPro" id="IPR011990">
    <property type="entry name" value="TPR-like_helical_dom_sf"/>
</dbReference>
<dbReference type="InterPro" id="IPR003750">
    <property type="entry name" value="Put_MeTrfase-C9orf114-like"/>
</dbReference>
<dbReference type="InterPro" id="IPR019412">
    <property type="entry name" value="IML2/TPR_39"/>
</dbReference>
<dbReference type="InterPro" id="IPR029026">
    <property type="entry name" value="tRNA_m1G_MTases_N"/>
</dbReference>
<dbReference type="PANTHER" id="PTHR12150:SF13">
    <property type="entry name" value="METHYLTRANSFERASE C9ORF114-RELATED"/>
    <property type="match status" value="1"/>
</dbReference>
<dbReference type="RefSeq" id="XP_013755249.1">
    <property type="nucleotide sequence ID" value="XM_013899795.1"/>
</dbReference>
<dbReference type="GeneID" id="25570088"/>
<dbReference type="Pfam" id="PF02598">
    <property type="entry name" value="Methyltrn_RNA_3"/>
    <property type="match status" value="1"/>
</dbReference>
<sequence length="981" mass="105754">MGDAAVLQAYLMGAVEARPVLDKARALRFNGQWRAARAALHAHVEVSASASMYDAELAVVVATSTEDEDDLRAAREALDTVTAVVARVRAALDSGIIKSFKKLFRSKRTATPGAAPPWIDDNARALIDAELTLAEGIADGLLCVLQFRSGAYVKGGFSVRRAWKAIAKARTLLADEMAALADAGPAEFEPVPEYVKAAASASGGAASSDAPPPARLALFATAAPFDRMVVAVGPEADGDTRACLDFSYLVSWAHLGLAAFLYIFSRVPPSWTWLTRLIGFEGDADAALALLCAGYAYPSLEAPTCGLLLATIYMFVFAEDDREKEAAGAAIVADGLAPLLPDSYLVNMVLGYYYRRNGEMEAAHKAFGVLHARAEVEQLRRNSGRELARCFLGTREYDAAIPLMEDFLAYTTAPTWLPWATYQLAIAYASVGRTDDAARAMADLLLLDAPARRAFSAYAARRAAQFAARGSFRPAELAYSQAYFCRDCASYDQGLDVVDAALAAGADNSEPEPEVLAQTAMLGYMRVSLLHKLERFDDAYTAGTELLASVAEAKTRGVFSDLTELSEYWAVPWTEAEMAALALKRGALADARTHIAAAEAVSSDYDFSRLVGIRCKSLTEDIGKAEAKALAEPTSDTAAEASNEETGGKRAKVLDGAVKVKAAKVKPTITLAIPGSIIGNAQTPALRTFLAGQIARALAVFEVDEVVVFGEGTAGSETSTQRWDLFLLKLLSYLETPQYLRKSLFPISADLRSVGILAPLDTPHHMRIDEWSRYREGVTKKMNIARRPRPGMGSLVNVGLWQDIRVDKMLRDGIRITDKKGKVRGRVVSPDEPRKAGFYWGYTTRLASTISKVFSESPYDGGYDCTIGTSERGTDVYEPGLSLDGLTAAKHVLIVFGGVHGLEDSVEADPDVLVDSPAELFDYYLNTCPHQGSRTIRTEEAIFISMAGIQHHLAKAPWWKSASNSLGALHGAAVKPHAPQQ</sequence>
<dbReference type="CDD" id="cd18086">
    <property type="entry name" value="HsC9orf114-like"/>
    <property type="match status" value="1"/>
</dbReference>
<name>A0A0L0DKB2_THETB</name>
<protein>
    <recommendedName>
        <fullName evidence="4">RNA methyltransferase</fullName>
    </recommendedName>
</protein>
<evidence type="ECO:0000313" key="2">
    <source>
        <dbReference type="EMBL" id="KNC52635.1"/>
    </source>
</evidence>
<dbReference type="Gene3D" id="1.25.40.10">
    <property type="entry name" value="Tetratricopeptide repeat domain"/>
    <property type="match status" value="1"/>
</dbReference>
<reference evidence="2 3" key="1">
    <citation type="submission" date="2010-05" db="EMBL/GenBank/DDBJ databases">
        <title>The Genome Sequence of Thecamonas trahens ATCC 50062.</title>
        <authorList>
            <consortium name="The Broad Institute Genome Sequencing Platform"/>
            <person name="Russ C."/>
            <person name="Cuomo C."/>
            <person name="Shea T."/>
            <person name="Young S.K."/>
            <person name="Zeng Q."/>
            <person name="Koehrsen M."/>
            <person name="Haas B."/>
            <person name="Borodovsky M."/>
            <person name="Guigo R."/>
            <person name="Alvarado L."/>
            <person name="Berlin A."/>
            <person name="Bochicchio J."/>
            <person name="Borenstein D."/>
            <person name="Chapman S."/>
            <person name="Chen Z."/>
            <person name="Freedman E."/>
            <person name="Gellesch M."/>
            <person name="Goldberg J."/>
            <person name="Griggs A."/>
            <person name="Gujja S."/>
            <person name="Heilman E."/>
            <person name="Heiman D."/>
            <person name="Hepburn T."/>
            <person name="Howarth C."/>
            <person name="Jen D."/>
            <person name="Larson L."/>
            <person name="Mehta T."/>
            <person name="Park D."/>
            <person name="Pearson M."/>
            <person name="Roberts A."/>
            <person name="Saif S."/>
            <person name="Shenoy N."/>
            <person name="Sisk P."/>
            <person name="Stolte C."/>
            <person name="Sykes S."/>
            <person name="Thomson T."/>
            <person name="Walk T."/>
            <person name="White J."/>
            <person name="Yandava C."/>
            <person name="Burger G."/>
            <person name="Gray M.W."/>
            <person name="Holland P.W.H."/>
            <person name="King N."/>
            <person name="Lang F.B.F."/>
            <person name="Roger A.J."/>
            <person name="Ruiz-Trillo I."/>
            <person name="Lander E."/>
            <person name="Nusbaum C."/>
        </authorList>
    </citation>
    <scope>NUCLEOTIDE SEQUENCE [LARGE SCALE GENOMIC DNA]</scope>
    <source>
        <strain evidence="2 3">ATCC 50062</strain>
    </source>
</reference>
<evidence type="ECO:0008006" key="4">
    <source>
        <dbReference type="Google" id="ProtNLM"/>
    </source>
</evidence>
<organism evidence="2 3">
    <name type="scientific">Thecamonas trahens ATCC 50062</name>
    <dbReference type="NCBI Taxonomy" id="461836"/>
    <lineage>
        <taxon>Eukaryota</taxon>
        <taxon>Apusozoa</taxon>
        <taxon>Apusomonadida</taxon>
        <taxon>Apusomonadidae</taxon>
        <taxon>Thecamonas</taxon>
    </lineage>
</organism>
<dbReference type="PANTHER" id="PTHR12150">
    <property type="entry name" value="CLASS IV SAM-BINDING METHYLTRANSFERASE-RELATED"/>
    <property type="match status" value="1"/>
</dbReference>
<dbReference type="STRING" id="461836.A0A0L0DKB2"/>
<evidence type="ECO:0000256" key="1">
    <source>
        <dbReference type="ARBA" id="ARBA00009841"/>
    </source>
</evidence>
<evidence type="ECO:0000313" key="3">
    <source>
        <dbReference type="Proteomes" id="UP000054408"/>
    </source>
</evidence>
<dbReference type="Proteomes" id="UP000054408">
    <property type="component" value="Unassembled WGS sequence"/>
</dbReference>
<dbReference type="SUPFAM" id="SSF75217">
    <property type="entry name" value="alpha/beta knot"/>
    <property type="match status" value="2"/>
</dbReference>
<gene>
    <name evidence="2" type="ORF">AMSG_12173</name>
</gene>